<evidence type="ECO:0000256" key="1">
    <source>
        <dbReference type="ARBA" id="ARBA00004167"/>
    </source>
</evidence>
<dbReference type="PANTHER" id="PTHR15351">
    <property type="entry name" value="ERLIN (ER LIPID RAFT ASSOCIATED PROTEIN) HOMOLOG"/>
    <property type="match status" value="1"/>
</dbReference>
<evidence type="ECO:0000256" key="4">
    <source>
        <dbReference type="SAM" id="MobiDB-lite"/>
    </source>
</evidence>
<name>A0A1I8FNT4_9PLAT</name>
<dbReference type="Proteomes" id="UP000095280">
    <property type="component" value="Unplaced"/>
</dbReference>
<dbReference type="GO" id="GO:0032933">
    <property type="term" value="P:SREBP signaling pathway"/>
    <property type="evidence" value="ECO:0007669"/>
    <property type="project" value="TreeGrafter"/>
</dbReference>
<reference evidence="6" key="1">
    <citation type="submission" date="2016-11" db="UniProtKB">
        <authorList>
            <consortium name="WormBaseParasite"/>
        </authorList>
    </citation>
    <scope>IDENTIFICATION</scope>
</reference>
<dbReference type="GO" id="GO:0005789">
    <property type="term" value="C:endoplasmic reticulum membrane"/>
    <property type="evidence" value="ECO:0007669"/>
    <property type="project" value="TreeGrafter"/>
</dbReference>
<comment type="similarity">
    <text evidence="2">Belongs to the band 7/mec-2 family.</text>
</comment>
<dbReference type="InterPro" id="IPR033294">
    <property type="entry name" value="Erlin1/2"/>
</dbReference>
<evidence type="ECO:0000256" key="3">
    <source>
        <dbReference type="ARBA" id="ARBA00023136"/>
    </source>
</evidence>
<feature type="region of interest" description="Disordered" evidence="4">
    <location>
        <begin position="47"/>
        <end position="93"/>
    </location>
</feature>
<dbReference type="AlphaFoldDB" id="A0A1I8FNT4"/>
<evidence type="ECO:0000313" key="5">
    <source>
        <dbReference type="Proteomes" id="UP000095280"/>
    </source>
</evidence>
<feature type="compositionally biased region" description="Basic and acidic residues" evidence="4">
    <location>
        <begin position="47"/>
        <end position="64"/>
    </location>
</feature>
<evidence type="ECO:0000256" key="2">
    <source>
        <dbReference type="ARBA" id="ARBA00008164"/>
    </source>
</evidence>
<evidence type="ECO:0000313" key="6">
    <source>
        <dbReference type="WBParaSite" id="maker-unitig_41348-snap-gene-0.1-mRNA-1"/>
    </source>
</evidence>
<feature type="compositionally biased region" description="Basic and acidic residues" evidence="4">
    <location>
        <begin position="74"/>
        <end position="93"/>
    </location>
</feature>
<proteinExistence type="inferred from homology"/>
<keyword evidence="3" id="KW-0472">Membrane</keyword>
<protein>
    <submittedName>
        <fullName evidence="6">Uncharacterized protein</fullName>
    </submittedName>
</protein>
<dbReference type="PANTHER" id="PTHR15351:SF3">
    <property type="entry name" value="ERLIN"/>
    <property type="match status" value="1"/>
</dbReference>
<dbReference type="WBParaSite" id="maker-unitig_41348-snap-gene-0.1-mRNA-1">
    <property type="protein sequence ID" value="maker-unitig_41348-snap-gene-0.1-mRNA-1"/>
    <property type="gene ID" value="maker-unitig_41348-snap-gene-0.1"/>
</dbReference>
<comment type="subcellular location">
    <subcellularLocation>
        <location evidence="1">Membrane</location>
        <topology evidence="1">Single-pass membrane protein</topology>
    </subcellularLocation>
</comment>
<dbReference type="GO" id="GO:0031625">
    <property type="term" value="F:ubiquitin protein ligase binding"/>
    <property type="evidence" value="ECO:0007669"/>
    <property type="project" value="InterPro"/>
</dbReference>
<sequence>MESAHTVVKKFSVDYDRTLIYNKIHHELNQLLLRTEKTQLMIANERRQRVEEKAGRDRAQEGRHQTLKRPPRSRAFEWEDEESRRKESEKKISEIEDQAALARSQSPLATRSCTGPSRPLTAEFYRLQKEAEGNKAAADARAILQLRIEAAAAVCSMYLLSTWQLESESAEVRPRADLPRSQAINQQSACHLILTQKSAVSLAQLIEMLTSSGE</sequence>
<accession>A0A1I8FNT4</accession>
<organism evidence="5 6">
    <name type="scientific">Macrostomum lignano</name>
    <dbReference type="NCBI Taxonomy" id="282301"/>
    <lineage>
        <taxon>Eukaryota</taxon>
        <taxon>Metazoa</taxon>
        <taxon>Spiralia</taxon>
        <taxon>Lophotrochozoa</taxon>
        <taxon>Platyhelminthes</taxon>
        <taxon>Rhabditophora</taxon>
        <taxon>Macrostomorpha</taxon>
        <taxon>Macrostomida</taxon>
        <taxon>Macrostomidae</taxon>
        <taxon>Macrostomum</taxon>
    </lineage>
</organism>
<keyword evidence="5" id="KW-1185">Reference proteome</keyword>
<dbReference type="GO" id="GO:0015485">
    <property type="term" value="F:cholesterol binding"/>
    <property type="evidence" value="ECO:0007669"/>
    <property type="project" value="TreeGrafter"/>
</dbReference>